<dbReference type="Pfam" id="PF00288">
    <property type="entry name" value="GHMP_kinases_N"/>
    <property type="match status" value="1"/>
</dbReference>
<dbReference type="InterPro" id="IPR004424">
    <property type="entry name" value="IspE"/>
</dbReference>
<dbReference type="Proteomes" id="UP000076023">
    <property type="component" value="Unassembled WGS sequence"/>
</dbReference>
<name>A0A146GF03_TERSA</name>
<feature type="domain" description="GHMP kinase N-terminal" evidence="10">
    <location>
        <begin position="64"/>
        <end position="139"/>
    </location>
</feature>
<evidence type="ECO:0000313" key="12">
    <source>
        <dbReference type="EMBL" id="GAT35056.1"/>
    </source>
</evidence>
<dbReference type="STRING" id="690879.TSACC_3116"/>
<dbReference type="GO" id="GO:0016114">
    <property type="term" value="P:terpenoid biosynthetic process"/>
    <property type="evidence" value="ECO:0007669"/>
    <property type="project" value="UniProtKB-UniRule"/>
</dbReference>
<comment type="similarity">
    <text evidence="1 9">Belongs to the GHMP kinase family. IspE subfamily.</text>
</comment>
<dbReference type="Gene3D" id="3.30.70.890">
    <property type="entry name" value="GHMP kinase, C-terminal domain"/>
    <property type="match status" value="1"/>
</dbReference>
<evidence type="ECO:0000259" key="11">
    <source>
        <dbReference type="Pfam" id="PF08544"/>
    </source>
</evidence>
<dbReference type="InterPro" id="IPR020568">
    <property type="entry name" value="Ribosomal_Su5_D2-typ_SF"/>
</dbReference>
<dbReference type="HAMAP" id="MF_00061">
    <property type="entry name" value="IspE"/>
    <property type="match status" value="1"/>
</dbReference>
<evidence type="ECO:0000259" key="10">
    <source>
        <dbReference type="Pfam" id="PF00288"/>
    </source>
</evidence>
<dbReference type="PANTHER" id="PTHR43527:SF2">
    <property type="entry name" value="4-DIPHOSPHOCYTIDYL-2-C-METHYL-D-ERYTHRITOL KINASE, CHLOROPLASTIC"/>
    <property type="match status" value="1"/>
</dbReference>
<dbReference type="PANTHER" id="PTHR43527">
    <property type="entry name" value="4-DIPHOSPHOCYTIDYL-2-C-METHYL-D-ERYTHRITOL KINASE, CHLOROPLASTIC"/>
    <property type="match status" value="1"/>
</dbReference>
<feature type="binding site" evidence="9">
    <location>
        <begin position="92"/>
        <end position="102"/>
    </location>
    <ligand>
        <name>ATP</name>
        <dbReference type="ChEBI" id="CHEBI:30616"/>
    </ligand>
</feature>
<evidence type="ECO:0000256" key="6">
    <source>
        <dbReference type="ARBA" id="ARBA00022777"/>
    </source>
</evidence>
<dbReference type="InterPro" id="IPR036554">
    <property type="entry name" value="GHMP_kinase_C_sf"/>
</dbReference>
<dbReference type="EC" id="2.7.1.148" evidence="2 9"/>
<dbReference type="Pfam" id="PF08544">
    <property type="entry name" value="GHMP_kinases_C"/>
    <property type="match status" value="1"/>
</dbReference>
<dbReference type="InParanoid" id="A0A146GF03"/>
<sequence length="278" mass="30408">MKLRAPAKVNLQLRILGRREDGFHDIETLMVPISLADEITIETAIGRTVKVRSNDPALPTGDSNLAVKAAQIFSEATGLKFAAHIEIEKRVPMGAGLGGGSSDAAAVLVALDTLFETHMSAPDLEQLASRIGSDIPFFVRTLPAWCRGRGEIIEPTEIPETLPLLLIKPPFGVPTPWAYKNWRDSQSLPGEWETEADLGWVRIVNSLERPVFEKFLFLPILRRWLTEQPEVRAAAMSGSGSTVFAILKDAADGPALDARVREYFGGNLWTALCHTGAE</sequence>
<organism evidence="12 13">
    <name type="scientific">Terrimicrobium sacchariphilum</name>
    <dbReference type="NCBI Taxonomy" id="690879"/>
    <lineage>
        <taxon>Bacteria</taxon>
        <taxon>Pseudomonadati</taxon>
        <taxon>Verrucomicrobiota</taxon>
        <taxon>Terrimicrobiia</taxon>
        <taxon>Terrimicrobiales</taxon>
        <taxon>Terrimicrobiaceae</taxon>
        <taxon>Terrimicrobium</taxon>
    </lineage>
</organism>
<evidence type="ECO:0000256" key="2">
    <source>
        <dbReference type="ARBA" id="ARBA00012052"/>
    </source>
</evidence>
<feature type="active site" evidence="9">
    <location>
        <position position="8"/>
    </location>
</feature>
<feature type="domain" description="GHMP kinase C-terminal" evidence="11">
    <location>
        <begin position="203"/>
        <end position="264"/>
    </location>
</feature>
<dbReference type="AlphaFoldDB" id="A0A146GF03"/>
<dbReference type="OrthoDB" id="9809438at2"/>
<accession>A0A146GF03</accession>
<keyword evidence="13" id="KW-1185">Reference proteome</keyword>
<dbReference type="SUPFAM" id="SSF54211">
    <property type="entry name" value="Ribosomal protein S5 domain 2-like"/>
    <property type="match status" value="1"/>
</dbReference>
<dbReference type="RefSeq" id="WP_075080912.1">
    <property type="nucleotide sequence ID" value="NZ_BDCO01000003.1"/>
</dbReference>
<keyword evidence="4 9" id="KW-0808">Transferase</keyword>
<comment type="caution">
    <text evidence="12">The sequence shown here is derived from an EMBL/GenBank/DDBJ whole genome shotgun (WGS) entry which is preliminary data.</text>
</comment>
<keyword evidence="9" id="KW-0414">Isoprene biosynthesis</keyword>
<dbReference type="InterPro" id="IPR006204">
    <property type="entry name" value="GHMP_kinase_N_dom"/>
</dbReference>
<evidence type="ECO:0000256" key="8">
    <source>
        <dbReference type="ARBA" id="ARBA00032554"/>
    </source>
</evidence>
<feature type="active site" evidence="9">
    <location>
        <position position="134"/>
    </location>
</feature>
<protein>
    <recommendedName>
        <fullName evidence="3 9">4-diphosphocytidyl-2-C-methyl-D-erythritol kinase</fullName>
        <shortName evidence="9">CMK</shortName>
        <ecNumber evidence="2 9">2.7.1.148</ecNumber>
    </recommendedName>
    <alternativeName>
        <fullName evidence="8 9">4-(cytidine-5'-diphospho)-2-C-methyl-D-erythritol kinase</fullName>
    </alternativeName>
</protein>
<evidence type="ECO:0000256" key="1">
    <source>
        <dbReference type="ARBA" id="ARBA00009684"/>
    </source>
</evidence>
<comment type="catalytic activity">
    <reaction evidence="9">
        <text>4-CDP-2-C-methyl-D-erythritol + ATP = 4-CDP-2-C-methyl-D-erythritol 2-phosphate + ADP + H(+)</text>
        <dbReference type="Rhea" id="RHEA:18437"/>
        <dbReference type="ChEBI" id="CHEBI:15378"/>
        <dbReference type="ChEBI" id="CHEBI:30616"/>
        <dbReference type="ChEBI" id="CHEBI:57823"/>
        <dbReference type="ChEBI" id="CHEBI:57919"/>
        <dbReference type="ChEBI" id="CHEBI:456216"/>
        <dbReference type="EC" id="2.7.1.148"/>
    </reaction>
</comment>
<dbReference type="SUPFAM" id="SSF55060">
    <property type="entry name" value="GHMP Kinase, C-terminal domain"/>
    <property type="match status" value="1"/>
</dbReference>
<dbReference type="FunCoup" id="A0A146GF03">
    <property type="interactions" value="270"/>
</dbReference>
<evidence type="ECO:0000256" key="7">
    <source>
        <dbReference type="ARBA" id="ARBA00022840"/>
    </source>
</evidence>
<reference evidence="13" key="1">
    <citation type="journal article" date="2017" name="Genome Announc.">
        <title>Draft Genome Sequence of Terrimicrobium sacchariphilum NM-5T, a Facultative Anaerobic Soil Bacterium of the Class Spartobacteria.</title>
        <authorList>
            <person name="Qiu Y.L."/>
            <person name="Tourlousse D.M."/>
            <person name="Matsuura N."/>
            <person name="Ohashi A."/>
            <person name="Sekiguchi Y."/>
        </authorList>
    </citation>
    <scope>NUCLEOTIDE SEQUENCE [LARGE SCALE GENOMIC DNA]</scope>
    <source>
        <strain evidence="13">NM-5</strain>
    </source>
</reference>
<dbReference type="EMBL" id="BDCO01000003">
    <property type="protein sequence ID" value="GAT35056.1"/>
    <property type="molecule type" value="Genomic_DNA"/>
</dbReference>
<keyword evidence="7 9" id="KW-0067">ATP-binding</keyword>
<dbReference type="UniPathway" id="UPA00056">
    <property type="reaction ID" value="UER00094"/>
</dbReference>
<proteinExistence type="inferred from homology"/>
<dbReference type="InterPro" id="IPR014721">
    <property type="entry name" value="Ribsml_uS5_D2-typ_fold_subgr"/>
</dbReference>
<evidence type="ECO:0000256" key="9">
    <source>
        <dbReference type="HAMAP-Rule" id="MF_00061"/>
    </source>
</evidence>
<keyword evidence="6 9" id="KW-0418">Kinase</keyword>
<dbReference type="GO" id="GO:0005524">
    <property type="term" value="F:ATP binding"/>
    <property type="evidence" value="ECO:0007669"/>
    <property type="project" value="UniProtKB-UniRule"/>
</dbReference>
<evidence type="ECO:0000256" key="3">
    <source>
        <dbReference type="ARBA" id="ARBA00017473"/>
    </source>
</evidence>
<dbReference type="PIRSF" id="PIRSF010376">
    <property type="entry name" value="IspE"/>
    <property type="match status" value="1"/>
</dbReference>
<gene>
    <name evidence="9" type="primary">ispE</name>
    <name evidence="12" type="ORF">TSACC_3116</name>
</gene>
<comment type="function">
    <text evidence="9">Catalyzes the phosphorylation of the position 2 hydroxy group of 4-diphosphocytidyl-2C-methyl-D-erythritol.</text>
</comment>
<evidence type="ECO:0000256" key="4">
    <source>
        <dbReference type="ARBA" id="ARBA00022679"/>
    </source>
</evidence>
<evidence type="ECO:0000313" key="13">
    <source>
        <dbReference type="Proteomes" id="UP000076023"/>
    </source>
</evidence>
<comment type="pathway">
    <text evidence="9">Isoprenoid biosynthesis; isopentenyl diphosphate biosynthesis via DXP pathway; isopentenyl diphosphate from 1-deoxy-D-xylulose 5-phosphate: step 3/6.</text>
</comment>
<dbReference type="GO" id="GO:0019288">
    <property type="term" value="P:isopentenyl diphosphate biosynthetic process, methylerythritol 4-phosphate pathway"/>
    <property type="evidence" value="ECO:0007669"/>
    <property type="project" value="UniProtKB-UniRule"/>
</dbReference>
<dbReference type="InterPro" id="IPR013750">
    <property type="entry name" value="GHMP_kinase_C_dom"/>
</dbReference>
<dbReference type="NCBIfam" id="TIGR00154">
    <property type="entry name" value="ispE"/>
    <property type="match status" value="1"/>
</dbReference>
<keyword evidence="5 9" id="KW-0547">Nucleotide-binding</keyword>
<dbReference type="GO" id="GO:0050515">
    <property type="term" value="F:4-(cytidine 5'-diphospho)-2-C-methyl-D-erythritol kinase activity"/>
    <property type="evidence" value="ECO:0007669"/>
    <property type="project" value="UniProtKB-UniRule"/>
</dbReference>
<evidence type="ECO:0000256" key="5">
    <source>
        <dbReference type="ARBA" id="ARBA00022741"/>
    </source>
</evidence>
<dbReference type="Gene3D" id="3.30.230.10">
    <property type="match status" value="1"/>
</dbReference>